<gene>
    <name evidence="2" type="ORF">Acr_14g0000810</name>
</gene>
<dbReference type="Proteomes" id="UP000585474">
    <property type="component" value="Unassembled WGS sequence"/>
</dbReference>
<comment type="caution">
    <text evidence="2">The sequence shown here is derived from an EMBL/GenBank/DDBJ whole genome shotgun (WGS) entry which is preliminary data.</text>
</comment>
<evidence type="ECO:0000313" key="3">
    <source>
        <dbReference type="Proteomes" id="UP000585474"/>
    </source>
</evidence>
<dbReference type="EMBL" id="BJWL01000014">
    <property type="protein sequence ID" value="GFZ00445.1"/>
    <property type="molecule type" value="Genomic_DNA"/>
</dbReference>
<sequence length="83" mass="9062">MALMKLHTAAALMLLVMVFSKGIAVFSMVEEEYVYDEIAPSPEPEMVAGAAFTPSVSTTVATVAFYFCNWCVDAWSFGDVLIQ</sequence>
<dbReference type="AlphaFoldDB" id="A0A7J0FP09"/>
<name>A0A7J0FP09_9ERIC</name>
<accession>A0A7J0FP09</accession>
<feature type="chain" id="PRO_5029560911" description="Transmembrane protein" evidence="1">
    <location>
        <begin position="25"/>
        <end position="83"/>
    </location>
</feature>
<keyword evidence="1" id="KW-0732">Signal</keyword>
<protein>
    <recommendedName>
        <fullName evidence="4">Transmembrane protein</fullName>
    </recommendedName>
</protein>
<evidence type="ECO:0000313" key="2">
    <source>
        <dbReference type="EMBL" id="GFZ00445.1"/>
    </source>
</evidence>
<proteinExistence type="predicted"/>
<organism evidence="2 3">
    <name type="scientific">Actinidia rufa</name>
    <dbReference type="NCBI Taxonomy" id="165716"/>
    <lineage>
        <taxon>Eukaryota</taxon>
        <taxon>Viridiplantae</taxon>
        <taxon>Streptophyta</taxon>
        <taxon>Embryophyta</taxon>
        <taxon>Tracheophyta</taxon>
        <taxon>Spermatophyta</taxon>
        <taxon>Magnoliopsida</taxon>
        <taxon>eudicotyledons</taxon>
        <taxon>Gunneridae</taxon>
        <taxon>Pentapetalae</taxon>
        <taxon>asterids</taxon>
        <taxon>Ericales</taxon>
        <taxon>Actinidiaceae</taxon>
        <taxon>Actinidia</taxon>
    </lineage>
</organism>
<feature type="signal peptide" evidence="1">
    <location>
        <begin position="1"/>
        <end position="24"/>
    </location>
</feature>
<evidence type="ECO:0000256" key="1">
    <source>
        <dbReference type="SAM" id="SignalP"/>
    </source>
</evidence>
<keyword evidence="3" id="KW-1185">Reference proteome</keyword>
<reference evidence="2 3" key="1">
    <citation type="submission" date="2019-07" db="EMBL/GenBank/DDBJ databases">
        <title>De Novo Assembly of kiwifruit Actinidia rufa.</title>
        <authorList>
            <person name="Sugita-Konishi S."/>
            <person name="Sato K."/>
            <person name="Mori E."/>
            <person name="Abe Y."/>
            <person name="Kisaki G."/>
            <person name="Hamano K."/>
            <person name="Suezawa K."/>
            <person name="Otani M."/>
            <person name="Fukuda T."/>
            <person name="Manabe T."/>
            <person name="Gomi K."/>
            <person name="Tabuchi M."/>
            <person name="Akimitsu K."/>
            <person name="Kataoka I."/>
        </authorList>
    </citation>
    <scope>NUCLEOTIDE SEQUENCE [LARGE SCALE GENOMIC DNA]</scope>
    <source>
        <strain evidence="3">cv. Fuchu</strain>
    </source>
</reference>
<evidence type="ECO:0008006" key="4">
    <source>
        <dbReference type="Google" id="ProtNLM"/>
    </source>
</evidence>